<protein>
    <submittedName>
        <fullName evidence="2">DUF4235 domain-containing protein</fullName>
    </submittedName>
</protein>
<keyword evidence="1" id="KW-0472">Membrane</keyword>
<dbReference type="AlphaFoldDB" id="A0A9X2EC85"/>
<feature type="transmembrane region" description="Helical" evidence="1">
    <location>
        <begin position="50"/>
        <end position="68"/>
    </location>
</feature>
<accession>A0A9X2EC85</accession>
<name>A0A9X2EC85_9NOCA</name>
<proteinExistence type="predicted"/>
<dbReference type="Pfam" id="PF14019">
    <property type="entry name" value="DUF4235"/>
    <property type="match status" value="1"/>
</dbReference>
<keyword evidence="3" id="KW-1185">Reference proteome</keyword>
<keyword evidence="1" id="KW-1133">Transmembrane helix</keyword>
<evidence type="ECO:0000256" key="1">
    <source>
        <dbReference type="SAM" id="Phobius"/>
    </source>
</evidence>
<evidence type="ECO:0000313" key="2">
    <source>
        <dbReference type="EMBL" id="MCM6778199.1"/>
    </source>
</evidence>
<dbReference type="EMBL" id="JAMRXG010000020">
    <property type="protein sequence ID" value="MCM6778199.1"/>
    <property type="molecule type" value="Genomic_DNA"/>
</dbReference>
<comment type="caution">
    <text evidence="2">The sequence shown here is derived from an EMBL/GenBank/DDBJ whole genome shotgun (WGS) entry which is preliminary data.</text>
</comment>
<feature type="transmembrane region" description="Helical" evidence="1">
    <location>
        <begin position="7"/>
        <end position="30"/>
    </location>
</feature>
<sequence length="86" mass="9052">MKLLYKPLGMLVSVLGGLLASMVFTRVWHWVAGEDSAPSATSRDYGWGEVLAAAALQGAIFGLVKAAVDRAGATGFRSVTGIWPTQ</sequence>
<evidence type="ECO:0000313" key="3">
    <source>
        <dbReference type="Proteomes" id="UP001139157"/>
    </source>
</evidence>
<reference evidence="2" key="1">
    <citation type="submission" date="2022-06" db="EMBL/GenBank/DDBJ databases">
        <title>Novel species in genus nocardia.</title>
        <authorList>
            <person name="Li F."/>
        </authorList>
    </citation>
    <scope>NUCLEOTIDE SEQUENCE</scope>
    <source>
        <strain evidence="2">CDC141</strain>
    </source>
</reference>
<dbReference type="Proteomes" id="UP001139157">
    <property type="component" value="Unassembled WGS sequence"/>
</dbReference>
<organism evidence="2 3">
    <name type="scientific">Nocardia pulmonis</name>
    <dbReference type="NCBI Taxonomy" id="2951408"/>
    <lineage>
        <taxon>Bacteria</taxon>
        <taxon>Bacillati</taxon>
        <taxon>Actinomycetota</taxon>
        <taxon>Actinomycetes</taxon>
        <taxon>Mycobacteriales</taxon>
        <taxon>Nocardiaceae</taxon>
        <taxon>Nocardia</taxon>
    </lineage>
</organism>
<dbReference type="RefSeq" id="WP_251917674.1">
    <property type="nucleotide sequence ID" value="NZ_JAMRXG010000020.1"/>
</dbReference>
<gene>
    <name evidence="2" type="ORF">NDR86_32405</name>
</gene>
<keyword evidence="1" id="KW-0812">Transmembrane</keyword>
<dbReference type="InterPro" id="IPR025329">
    <property type="entry name" value="DUF4235"/>
</dbReference>